<evidence type="ECO:0000256" key="2">
    <source>
        <dbReference type="ARBA" id="ARBA00022692"/>
    </source>
</evidence>
<reference evidence="7 8" key="1">
    <citation type="journal article" date="2020" name="Nature">
        <title>Six reference-quality genomes reveal evolution of bat adaptations.</title>
        <authorList>
            <person name="Jebb D."/>
            <person name="Huang Z."/>
            <person name="Pippel M."/>
            <person name="Hughes G.M."/>
            <person name="Lavrichenko K."/>
            <person name="Devanna P."/>
            <person name="Winkler S."/>
            <person name="Jermiin L.S."/>
            <person name="Skirmuntt E.C."/>
            <person name="Katzourakis A."/>
            <person name="Burkitt-Gray L."/>
            <person name="Ray D.A."/>
            <person name="Sullivan K.A.M."/>
            <person name="Roscito J.G."/>
            <person name="Kirilenko B.M."/>
            <person name="Davalos L.M."/>
            <person name="Corthals A.P."/>
            <person name="Power M.L."/>
            <person name="Jones G."/>
            <person name="Ransome R.D."/>
            <person name="Dechmann D.K.N."/>
            <person name="Locatelli A.G."/>
            <person name="Puechmaille S.J."/>
            <person name="Fedrigo O."/>
            <person name="Jarvis E.D."/>
            <person name="Hiller M."/>
            <person name="Vernes S.C."/>
            <person name="Myers E.W."/>
            <person name="Teeling E.C."/>
        </authorList>
    </citation>
    <scope>NUCLEOTIDE SEQUENCE [LARGE SCALE GENOMIC DNA]</scope>
    <source>
        <strain evidence="7">MMolMol1</strain>
        <tissue evidence="7">Muscle</tissue>
    </source>
</reference>
<evidence type="ECO:0000256" key="3">
    <source>
        <dbReference type="ARBA" id="ARBA00022989"/>
    </source>
</evidence>
<comment type="caution">
    <text evidence="7">The sequence shown here is derived from an EMBL/GenBank/DDBJ whole genome shotgun (WGS) entry which is preliminary data.</text>
</comment>
<dbReference type="PANTHER" id="PTHR10671:SF109">
    <property type="entry name" value="RIKEN CDNA 1700028J19 GENE"/>
    <property type="match status" value="1"/>
</dbReference>
<dbReference type="PANTHER" id="PTHR10671">
    <property type="entry name" value="EPITHELIAL MEMBRANE PROTEIN-RELATED"/>
    <property type="match status" value="1"/>
</dbReference>
<dbReference type="InterPro" id="IPR050579">
    <property type="entry name" value="PMP-22/EMP/MP20-like"/>
</dbReference>
<dbReference type="EMBL" id="JACASF010000021">
    <property type="protein sequence ID" value="KAF6407191.1"/>
    <property type="molecule type" value="Genomic_DNA"/>
</dbReference>
<feature type="transmembrane region" description="Helical" evidence="6">
    <location>
        <begin position="22"/>
        <end position="43"/>
    </location>
</feature>
<evidence type="ECO:0008006" key="9">
    <source>
        <dbReference type="Google" id="ProtNLM"/>
    </source>
</evidence>
<evidence type="ECO:0000256" key="5">
    <source>
        <dbReference type="SAM" id="MobiDB-lite"/>
    </source>
</evidence>
<protein>
    <recommendedName>
        <fullName evidence="9">Transmembrane protein 202</fullName>
    </recommendedName>
</protein>
<keyword evidence="2 6" id="KW-0812">Transmembrane</keyword>
<keyword evidence="4 6" id="KW-0472">Membrane</keyword>
<dbReference type="InParanoid" id="A0A7J8C8I5"/>
<feature type="transmembrane region" description="Helical" evidence="6">
    <location>
        <begin position="116"/>
        <end position="137"/>
    </location>
</feature>
<proteinExistence type="predicted"/>
<organism evidence="7 8">
    <name type="scientific">Molossus molossus</name>
    <name type="common">Pallas' mastiff bat</name>
    <name type="synonym">Vespertilio molossus</name>
    <dbReference type="NCBI Taxonomy" id="27622"/>
    <lineage>
        <taxon>Eukaryota</taxon>
        <taxon>Metazoa</taxon>
        <taxon>Chordata</taxon>
        <taxon>Craniata</taxon>
        <taxon>Vertebrata</taxon>
        <taxon>Euteleostomi</taxon>
        <taxon>Mammalia</taxon>
        <taxon>Eutheria</taxon>
        <taxon>Laurasiatheria</taxon>
        <taxon>Chiroptera</taxon>
        <taxon>Yangochiroptera</taxon>
        <taxon>Molossidae</taxon>
        <taxon>Molossus</taxon>
    </lineage>
</organism>
<feature type="transmembrane region" description="Helical" evidence="6">
    <location>
        <begin position="83"/>
        <end position="104"/>
    </location>
</feature>
<name>A0A7J8C8I5_MOLMO</name>
<sequence>MDSSITLDLLDPDYFWEEDRKFILRGWSLVFSILATLMTFSIVDGRMVYLTGSYTGYVGLWTNCRRHQCPSFGEVTVLIHMSMGFMMLALLLYVILLPVMGLSFRPVFRRLSKTDLVFSVLSLSTGLLIILSMTLFVVNLRMLHPRPQISYLVTTYLCWGAGVLMLWTGILNYLNHVGLWSRASESWHRQMSYRRRATRLSSLGLMSRQQSDANPKLKMNQPGLLRHEGTPAQPL</sequence>
<accession>A0A7J8C8I5</accession>
<gene>
    <name evidence="7" type="ORF">HJG59_009877</name>
</gene>
<dbReference type="AlphaFoldDB" id="A0A7J8C8I5"/>
<evidence type="ECO:0000256" key="4">
    <source>
        <dbReference type="ARBA" id="ARBA00023136"/>
    </source>
</evidence>
<evidence type="ECO:0000313" key="8">
    <source>
        <dbReference type="Proteomes" id="UP000550707"/>
    </source>
</evidence>
<feature type="transmembrane region" description="Helical" evidence="6">
    <location>
        <begin position="149"/>
        <end position="174"/>
    </location>
</feature>
<evidence type="ECO:0000256" key="6">
    <source>
        <dbReference type="SAM" id="Phobius"/>
    </source>
</evidence>
<dbReference type="Proteomes" id="UP000550707">
    <property type="component" value="Unassembled WGS sequence"/>
</dbReference>
<dbReference type="GO" id="GO:0005886">
    <property type="term" value="C:plasma membrane"/>
    <property type="evidence" value="ECO:0007669"/>
    <property type="project" value="TreeGrafter"/>
</dbReference>
<evidence type="ECO:0000256" key="1">
    <source>
        <dbReference type="ARBA" id="ARBA00004141"/>
    </source>
</evidence>
<feature type="region of interest" description="Disordered" evidence="5">
    <location>
        <begin position="207"/>
        <end position="235"/>
    </location>
</feature>
<keyword evidence="3 6" id="KW-1133">Transmembrane helix</keyword>
<keyword evidence="8" id="KW-1185">Reference proteome</keyword>
<evidence type="ECO:0000313" key="7">
    <source>
        <dbReference type="EMBL" id="KAF6407191.1"/>
    </source>
</evidence>
<comment type="subcellular location">
    <subcellularLocation>
        <location evidence="1">Membrane</location>
        <topology evidence="1">Multi-pass membrane protein</topology>
    </subcellularLocation>
</comment>